<dbReference type="RefSeq" id="WP_248254290.1">
    <property type="nucleotide sequence ID" value="NZ_JAIWJX010000002.1"/>
</dbReference>
<dbReference type="InterPro" id="IPR002645">
    <property type="entry name" value="STAS_dom"/>
</dbReference>
<evidence type="ECO:0000256" key="1">
    <source>
        <dbReference type="ARBA" id="ARBA00022553"/>
    </source>
</evidence>
<dbReference type="AlphaFoldDB" id="A0A9X2BIV0"/>
<dbReference type="CDD" id="cd07041">
    <property type="entry name" value="STAS_RsbR_RsbS_like"/>
    <property type="match status" value="1"/>
</dbReference>
<dbReference type="InterPro" id="IPR036513">
    <property type="entry name" value="STAS_dom_sf"/>
</dbReference>
<name>A0A9X2BIV0_9BACL</name>
<dbReference type="Proteomes" id="UP001139011">
    <property type="component" value="Unassembled WGS sequence"/>
</dbReference>
<proteinExistence type="predicted"/>
<dbReference type="PANTHER" id="PTHR33745:SF3">
    <property type="entry name" value="RSBT CO-ANTAGONIST PROTEIN RSBRC"/>
    <property type="match status" value="1"/>
</dbReference>
<dbReference type="EMBL" id="JAIWJX010000002">
    <property type="protein sequence ID" value="MCK6259078.1"/>
    <property type="molecule type" value="Genomic_DNA"/>
</dbReference>
<dbReference type="SUPFAM" id="SSF52091">
    <property type="entry name" value="SpoIIaa-like"/>
    <property type="match status" value="1"/>
</dbReference>
<evidence type="ECO:0000259" key="2">
    <source>
        <dbReference type="PROSITE" id="PS50801"/>
    </source>
</evidence>
<sequence length="279" mass="31732">MLEKQLHTYMLVHAQQMAEEWLQSRNNEEGSIYSIDASGEVESTLRKQHVKFTTMIADSMFDEYETSPWVKELASQRKNAGVPLIKILQNFNRCREISWRYIQRFADAHPETVQTSHIGLWSLKYNRAFDHVIEIFTHHFHKADDSAKEYHQNRISQMGVPVIPITENIGILPLVGEVDTFRATVIQEQALSKASGLKLQYLIIDLSGVYSLDTMVADELFTVIKELALLGITAIITGIRPEIAQTSIQLGLNFSNVLIFGSLKVALAHLLEPKKKVRI</sequence>
<organism evidence="3 4">
    <name type="scientific">Fictibacillus marinisediminis</name>
    <dbReference type="NCBI Taxonomy" id="2878389"/>
    <lineage>
        <taxon>Bacteria</taxon>
        <taxon>Bacillati</taxon>
        <taxon>Bacillota</taxon>
        <taxon>Bacilli</taxon>
        <taxon>Bacillales</taxon>
        <taxon>Fictibacillaceae</taxon>
        <taxon>Fictibacillus</taxon>
    </lineage>
</organism>
<evidence type="ECO:0000313" key="4">
    <source>
        <dbReference type="Proteomes" id="UP001139011"/>
    </source>
</evidence>
<comment type="caution">
    <text evidence="3">The sequence shown here is derived from an EMBL/GenBank/DDBJ whole genome shotgun (WGS) entry which is preliminary data.</text>
</comment>
<dbReference type="InterPro" id="IPR051932">
    <property type="entry name" value="Bact_StressResp_Reg"/>
</dbReference>
<accession>A0A9X2BIV0</accession>
<dbReference type="Gene3D" id="3.30.750.24">
    <property type="entry name" value="STAS domain"/>
    <property type="match status" value="1"/>
</dbReference>
<keyword evidence="1" id="KW-0597">Phosphoprotein</keyword>
<dbReference type="PROSITE" id="PS50801">
    <property type="entry name" value="STAS"/>
    <property type="match status" value="1"/>
</dbReference>
<reference evidence="3" key="1">
    <citation type="submission" date="2021-09" db="EMBL/GenBank/DDBJ databases">
        <title>Genome analysis of Fictibacillus sp. KIGAM418 isolated from marine sediment.</title>
        <authorList>
            <person name="Seo M.-J."/>
            <person name="Cho E.-S."/>
            <person name="Hwang C.Y."/>
        </authorList>
    </citation>
    <scope>NUCLEOTIDE SEQUENCE</scope>
    <source>
        <strain evidence="3">KIGAM418</strain>
    </source>
</reference>
<protein>
    <submittedName>
        <fullName evidence="3">STAS domain-containing protein</fullName>
    </submittedName>
</protein>
<feature type="domain" description="STAS" evidence="2">
    <location>
        <begin position="159"/>
        <end position="270"/>
    </location>
</feature>
<dbReference type="PANTHER" id="PTHR33745">
    <property type="entry name" value="RSBT ANTAGONIST PROTEIN RSBS-RELATED"/>
    <property type="match status" value="1"/>
</dbReference>
<dbReference type="Pfam" id="PF01740">
    <property type="entry name" value="STAS"/>
    <property type="match status" value="1"/>
</dbReference>
<keyword evidence="4" id="KW-1185">Reference proteome</keyword>
<evidence type="ECO:0000313" key="3">
    <source>
        <dbReference type="EMBL" id="MCK6259078.1"/>
    </source>
</evidence>
<gene>
    <name evidence="3" type="ORF">LCY76_21130</name>
</gene>